<evidence type="ECO:0000313" key="1">
    <source>
        <dbReference type="EMBL" id="MBM3318187.1"/>
    </source>
</evidence>
<dbReference type="AlphaFoldDB" id="A0A937XC12"/>
<proteinExistence type="predicted"/>
<name>A0A937XC12_UNCEI</name>
<evidence type="ECO:0000313" key="2">
    <source>
        <dbReference type="Proteomes" id="UP000748308"/>
    </source>
</evidence>
<dbReference type="Proteomes" id="UP000748308">
    <property type="component" value="Unassembled WGS sequence"/>
</dbReference>
<sequence length="158" mass="17721">AKLWLAHDGLWFQAVERRFGMETAIDCDRDAWSHFSPLEARRIMARLGLAPGGGLEALERALGGRLYALLNRQSCERPAADRLILRMESCRVQDARRRRGLPDFPCRSVGVVEYTTFAQEIDSRIETRCLHCPPDPPREDLACAWEFALPAGVPASGT</sequence>
<gene>
    <name evidence="1" type="ORF">FJY75_10105</name>
</gene>
<dbReference type="EMBL" id="VGIY01000284">
    <property type="protein sequence ID" value="MBM3318187.1"/>
    <property type="molecule type" value="Genomic_DNA"/>
</dbReference>
<evidence type="ECO:0008006" key="3">
    <source>
        <dbReference type="Google" id="ProtNLM"/>
    </source>
</evidence>
<feature type="non-terminal residue" evidence="1">
    <location>
        <position position="1"/>
    </location>
</feature>
<organism evidence="1 2">
    <name type="scientific">Eiseniibacteriota bacterium</name>
    <dbReference type="NCBI Taxonomy" id="2212470"/>
    <lineage>
        <taxon>Bacteria</taxon>
        <taxon>Candidatus Eiseniibacteriota</taxon>
    </lineage>
</organism>
<comment type="caution">
    <text evidence="1">The sequence shown here is derived from an EMBL/GenBank/DDBJ whole genome shotgun (WGS) entry which is preliminary data.</text>
</comment>
<dbReference type="Pfam" id="PF19620">
    <property type="entry name" value="DUF6125"/>
    <property type="match status" value="1"/>
</dbReference>
<protein>
    <recommendedName>
        <fullName evidence="3">Cytosolic protein</fullName>
    </recommendedName>
</protein>
<accession>A0A937XC12</accession>
<reference evidence="1" key="1">
    <citation type="submission" date="2019-03" db="EMBL/GenBank/DDBJ databases">
        <title>Lake Tanganyika Metagenome-Assembled Genomes (MAGs).</title>
        <authorList>
            <person name="Tran P."/>
        </authorList>
    </citation>
    <scope>NUCLEOTIDE SEQUENCE</scope>
    <source>
        <strain evidence="1">M_DeepCast_400m_m2_100</strain>
    </source>
</reference>